<protein>
    <recommendedName>
        <fullName evidence="5">Protein outspread</fullName>
    </recommendedName>
</protein>
<keyword evidence="1" id="KW-0175">Coiled coil</keyword>
<evidence type="ECO:0000313" key="4">
    <source>
        <dbReference type="Proteomes" id="UP000192247"/>
    </source>
</evidence>
<feature type="compositionally biased region" description="Polar residues" evidence="2">
    <location>
        <begin position="807"/>
        <end position="830"/>
    </location>
</feature>
<feature type="region of interest" description="Disordered" evidence="2">
    <location>
        <begin position="293"/>
        <end position="334"/>
    </location>
</feature>
<feature type="compositionally biased region" description="Basic and acidic residues" evidence="2">
    <location>
        <begin position="1243"/>
        <end position="1255"/>
    </location>
</feature>
<evidence type="ECO:0008006" key="5">
    <source>
        <dbReference type="Google" id="ProtNLM"/>
    </source>
</evidence>
<evidence type="ECO:0000256" key="2">
    <source>
        <dbReference type="SAM" id="MobiDB-lite"/>
    </source>
</evidence>
<feature type="region of interest" description="Disordered" evidence="2">
    <location>
        <begin position="888"/>
        <end position="922"/>
    </location>
</feature>
<evidence type="ECO:0000256" key="1">
    <source>
        <dbReference type="SAM" id="Coils"/>
    </source>
</evidence>
<dbReference type="InParanoid" id="A0A1V9XCU0"/>
<dbReference type="EMBL" id="MNPL01014749">
    <property type="protein sequence ID" value="OQR71370.1"/>
    <property type="molecule type" value="Genomic_DNA"/>
</dbReference>
<dbReference type="Proteomes" id="UP000192247">
    <property type="component" value="Unassembled WGS sequence"/>
</dbReference>
<proteinExistence type="predicted"/>
<keyword evidence="4" id="KW-1185">Reference proteome</keyword>
<dbReference type="GO" id="GO:0051015">
    <property type="term" value="F:actin filament binding"/>
    <property type="evidence" value="ECO:0007669"/>
    <property type="project" value="TreeGrafter"/>
</dbReference>
<feature type="compositionally biased region" description="Polar residues" evidence="2">
    <location>
        <begin position="324"/>
        <end position="334"/>
    </location>
</feature>
<feature type="region of interest" description="Disordered" evidence="2">
    <location>
        <begin position="1315"/>
        <end position="1361"/>
    </location>
</feature>
<accession>A0A1V9XCU0</accession>
<feature type="region of interest" description="Disordered" evidence="2">
    <location>
        <begin position="1234"/>
        <end position="1257"/>
    </location>
</feature>
<sequence length="1361" mass="147568">MHNLARAQTLENKLRVAHRDLEVKQTEIDTLRRVLATSSAVASKPYATARSIIETSVSHGHESRGLSSSRSCSEEVDGASRRAQELVSKSLQLLKNISTKTALKEVKEKCLDLQSHIVSLETLVSDVLELVSIANSNSTECGLPSGPPRAVPPKSNAAVQTMSVTQAERDERLAKAQREVGRLTKELIESQKAGDDAELQLVRMSNEMKMAAEEHRQQSALLNLRLDDLTSKLSASEKNVKLAKQKLARLEKRRLSLKGKDTSLNLSKDIETKLSNLEAKMLFLEDMSTMTDSQSDISEDLRSHATPSTPGLGGKQLVNRRLSTDSQNSETNSSAHRIYSLDQKVKAAVDAVGGMPIKAKLYLQSRGIKEPLAIEDWQTGPHSTLGAMGTASLSASMTDLTELVMDPGLDPPCGSISSMSPHECLEMLSQRVDSLLCWFTSSLQGLRRGAEDAPWCRLLGQLLELIDHLSCACDRVPGSLQGRGATDKASLGLAYNLLLLQETARAVRMVNDTDRDLRHSLYGSARQMYRVLASFNASFSQNCFTADAIFEGLQQGLRATEQGGPSSLVEDFVSASIDPAVVLGDAVAQVKAQFDCAILKVADYKRGKRTAVQESLACLLANHSRRGYGISNRGSGDYSGASAETWDACACVARQEALLSRVTEAIARISTSVGFYLDKNLGHGSTLLINFDKMPEPGQMKALIADALQTDIDLLNYELRKDCIEVLDVSVFGDSSASSGSSAMGGGALVDDSVMSAMETEILPEVNEVVTLICVFAIFKGYLAYLDQQSSSSSCLAETFRRISSPPIASSEQADNSGFQGTVSSDVNGASGTGPMGGEAPSIASSGQVLESVHSKFFEMLLMLNGTSDVPQAVERWLACVVNSSHGSSPGDHLSSGPAAGGSYGPSSGQGTNTGNLHSSSAASVGVHSTNTVGSGDCGLIIPSLTATVTSAIGRVQAKLAREQDAQKDALNSLRQRLEQVERERSLGNSGAGKCDRTLGPPGSSECVGCERLKRQLDAMTQRADAERCENCHLLEKQLQERTSVRCTECPSLLGRLEEYEAALSAGCPGCERLEKEIEAMEMHMAEQDETAKRDKHKNIDGCNRCEELQRALDAARSSYDVRVANLQTDLESRLREQLRIGEEVHIHRLPRWQNELEQVRQLCDKGIGLLQESHAAEMARLYESFETKLKSERAEKERLIAEETRATQVALEAMQRQHRSHIEELKANLKLPVAPSDVQPPKTDDALDREEQKTQNKVLSVASDRVLAEIREDIVNLSEKFSKKCVEAAAVQERLYATQKQLQKANTQLFDLLATRSRSDTPSRHTTTASPTSTSGSLNQAVPQAATPPSKVHSQRVAAT</sequence>
<reference evidence="3 4" key="1">
    <citation type="journal article" date="2017" name="Gigascience">
        <title>Draft genome of the honey bee ectoparasitic mite, Tropilaelaps mercedesae, is shaped by the parasitic life history.</title>
        <authorList>
            <person name="Dong X."/>
            <person name="Armstrong S.D."/>
            <person name="Xia D."/>
            <person name="Makepeace B.L."/>
            <person name="Darby A.C."/>
            <person name="Kadowaki T."/>
        </authorList>
    </citation>
    <scope>NUCLEOTIDE SEQUENCE [LARGE SCALE GENOMIC DNA]</scope>
    <source>
        <strain evidence="3">Wuxi-XJTLU</strain>
    </source>
</reference>
<feature type="region of interest" description="Disordered" evidence="2">
    <location>
        <begin position="807"/>
        <end position="845"/>
    </location>
</feature>
<dbReference type="GO" id="GO:0015629">
    <property type="term" value="C:actin cytoskeleton"/>
    <property type="evidence" value="ECO:0007669"/>
    <property type="project" value="TreeGrafter"/>
</dbReference>
<evidence type="ECO:0000313" key="3">
    <source>
        <dbReference type="EMBL" id="OQR71370.1"/>
    </source>
</evidence>
<gene>
    <name evidence="3" type="ORF">BIW11_01508</name>
</gene>
<dbReference type="PANTHER" id="PTHR17271">
    <property type="entry name" value="PLECKSTRIN HOMOLOGY PH DOMAIN-CONTAINING PROTEIN"/>
    <property type="match status" value="1"/>
</dbReference>
<dbReference type="PANTHER" id="PTHR17271:SF1">
    <property type="entry name" value="PROTEIN OUTSPREAD"/>
    <property type="match status" value="1"/>
</dbReference>
<feature type="compositionally biased region" description="Low complexity" evidence="2">
    <location>
        <begin position="1325"/>
        <end position="1338"/>
    </location>
</feature>
<name>A0A1V9XCU0_9ACAR</name>
<dbReference type="InterPro" id="IPR052223">
    <property type="entry name" value="Actin_Cytoskeleton_Reg"/>
</dbReference>
<dbReference type="OrthoDB" id="9942268at2759"/>
<dbReference type="STRING" id="418985.A0A1V9XCU0"/>
<comment type="caution">
    <text evidence="3">The sequence shown here is derived from an EMBL/GenBank/DDBJ whole genome shotgun (WGS) entry which is preliminary data.</text>
</comment>
<organism evidence="3 4">
    <name type="scientific">Tropilaelaps mercedesae</name>
    <dbReference type="NCBI Taxonomy" id="418985"/>
    <lineage>
        <taxon>Eukaryota</taxon>
        <taxon>Metazoa</taxon>
        <taxon>Ecdysozoa</taxon>
        <taxon>Arthropoda</taxon>
        <taxon>Chelicerata</taxon>
        <taxon>Arachnida</taxon>
        <taxon>Acari</taxon>
        <taxon>Parasitiformes</taxon>
        <taxon>Mesostigmata</taxon>
        <taxon>Gamasina</taxon>
        <taxon>Dermanyssoidea</taxon>
        <taxon>Laelapidae</taxon>
        <taxon>Tropilaelaps</taxon>
    </lineage>
</organism>
<feature type="coiled-coil region" evidence="1">
    <location>
        <begin position="173"/>
        <end position="287"/>
    </location>
</feature>